<name>A0ACC2WJZ9_9TREE</name>
<comment type="caution">
    <text evidence="1">The sequence shown here is derived from an EMBL/GenBank/DDBJ whole genome shotgun (WGS) entry which is preliminary data.</text>
</comment>
<evidence type="ECO:0000313" key="1">
    <source>
        <dbReference type="EMBL" id="KAJ9111967.1"/>
    </source>
</evidence>
<proteinExistence type="predicted"/>
<evidence type="ECO:0000313" key="2">
    <source>
        <dbReference type="Proteomes" id="UP001241377"/>
    </source>
</evidence>
<gene>
    <name evidence="1" type="ORF">QFC19_000889</name>
</gene>
<dbReference type="EMBL" id="JASBWR010000006">
    <property type="protein sequence ID" value="KAJ9111967.1"/>
    <property type="molecule type" value="Genomic_DNA"/>
</dbReference>
<keyword evidence="2" id="KW-1185">Reference proteome</keyword>
<organism evidence="1 2">
    <name type="scientific">Naganishia cerealis</name>
    <dbReference type="NCBI Taxonomy" id="610337"/>
    <lineage>
        <taxon>Eukaryota</taxon>
        <taxon>Fungi</taxon>
        <taxon>Dikarya</taxon>
        <taxon>Basidiomycota</taxon>
        <taxon>Agaricomycotina</taxon>
        <taxon>Tremellomycetes</taxon>
        <taxon>Filobasidiales</taxon>
        <taxon>Filobasidiaceae</taxon>
        <taxon>Naganishia</taxon>
    </lineage>
</organism>
<sequence length="543" mass="61883">MDSDLDEVDAFNSNREKIFLDGAGEYGQENEVLDFSDEEVMEINENEDGDDDEQNDVSDDDDALLDDEGAPEDEENDHGWGGRQNYYGGEDDDANDEMAEEARRQQKKHLEELAMDDYVDDDMMEDWKKVATTEEEQQKVSINANVGGSLDSLTPEEQRKLLLQSYPEFVPLLQEMVKLQPTLVTVERLQSRSGVAKATALRAYLGCLSSYFALFMEKLRLNEVFSMKDEPIMENILGCREIWRQANELAENDEDEKEFSTEISPNSRQISQISPNSPQSSPDSPQVSPDSSLGSDSESDFVDAHEHLPLRIDINSRRNLAPSQSAANDDFTEITDAVDMEDKQRRKRTLRFYTSKIDQAAAKANHERFTGDIDVPYKERLYERQQRLLEEARKRGLEKKDLGEELDEQEFGSGDEATAREVNAKDDEFYENVAQEKKTKRAARKMAHEEAVAAAKAGKLQELQESMGEDGKRAINYQILKNRGLTPHKKKDNRNTRVKKRKKYEQAKKKLKSVRQVYEGSLGPYEGEKTGIKKGLSRSVKLV</sequence>
<accession>A0ACC2WJZ9</accession>
<dbReference type="Proteomes" id="UP001241377">
    <property type="component" value="Unassembled WGS sequence"/>
</dbReference>
<protein>
    <submittedName>
        <fullName evidence="1">Uncharacterized protein</fullName>
    </submittedName>
</protein>
<reference evidence="1" key="1">
    <citation type="submission" date="2023-04" db="EMBL/GenBank/DDBJ databases">
        <title>Draft Genome sequencing of Naganishia species isolated from polar environments using Oxford Nanopore Technology.</title>
        <authorList>
            <person name="Leo P."/>
            <person name="Venkateswaran K."/>
        </authorList>
    </citation>
    <scope>NUCLEOTIDE SEQUENCE</scope>
    <source>
        <strain evidence="1">MNA-CCFEE 5261</strain>
    </source>
</reference>